<keyword evidence="3" id="KW-1185">Reference proteome</keyword>
<feature type="transmembrane region" description="Helical" evidence="1">
    <location>
        <begin position="156"/>
        <end position="175"/>
    </location>
</feature>
<reference evidence="3" key="1">
    <citation type="submission" date="2019-03" db="EMBL/GenBank/DDBJ databases">
        <title>Snf2 controls pulcherriminic acid biosynthesis and connects pigmentation and antifungal activity of the yeast Metschnikowia pulcherrima.</title>
        <authorList>
            <person name="Gore-Lloyd D."/>
            <person name="Sumann I."/>
            <person name="Brachmann A.O."/>
            <person name="Schneeberger K."/>
            <person name="Ortiz-Merino R.A."/>
            <person name="Moreno-Beltran M."/>
            <person name="Schlaefli M."/>
            <person name="Kirner P."/>
            <person name="Santos Kron A."/>
            <person name="Wolfe K.H."/>
            <person name="Piel J."/>
            <person name="Ahrens C.H."/>
            <person name="Henk D."/>
            <person name="Freimoser F.M."/>
        </authorList>
    </citation>
    <scope>NUCLEOTIDE SEQUENCE [LARGE SCALE GENOMIC DNA]</scope>
    <source>
        <strain evidence="3">APC 1.2</strain>
    </source>
</reference>
<dbReference type="Proteomes" id="UP000292447">
    <property type="component" value="Chromosome II"/>
</dbReference>
<evidence type="ECO:0000313" key="3">
    <source>
        <dbReference type="Proteomes" id="UP000292447"/>
    </source>
</evidence>
<keyword evidence="1" id="KW-0472">Membrane</keyword>
<evidence type="ECO:0000313" key="2">
    <source>
        <dbReference type="EMBL" id="QBM87978.1"/>
    </source>
</evidence>
<feature type="transmembrane region" description="Helical" evidence="1">
    <location>
        <begin position="216"/>
        <end position="239"/>
    </location>
</feature>
<proteinExistence type="predicted"/>
<dbReference type="AlphaFoldDB" id="A0A4P6XPL1"/>
<organism evidence="2 3">
    <name type="scientific">Metschnikowia aff. pulcherrima</name>
    <dbReference type="NCBI Taxonomy" id="2163413"/>
    <lineage>
        <taxon>Eukaryota</taxon>
        <taxon>Fungi</taxon>
        <taxon>Dikarya</taxon>
        <taxon>Ascomycota</taxon>
        <taxon>Saccharomycotina</taxon>
        <taxon>Pichiomycetes</taxon>
        <taxon>Metschnikowiaceae</taxon>
        <taxon>Metschnikowia</taxon>
    </lineage>
</organism>
<protein>
    <submittedName>
        <fullName evidence="2">Uncharacterized protein</fullName>
    </submittedName>
</protein>
<evidence type="ECO:0000256" key="1">
    <source>
        <dbReference type="SAM" id="Phobius"/>
    </source>
</evidence>
<keyword evidence="1" id="KW-0812">Transmembrane</keyword>
<name>A0A4P6XPL1_9ASCO</name>
<accession>A0A4P6XPL1</accession>
<dbReference type="EMBL" id="CP034457">
    <property type="protein sequence ID" value="QBM87978.1"/>
    <property type="molecule type" value="Genomic_DNA"/>
</dbReference>
<sequence length="302" mass="33999">MLMSLPHVIPGLFPSESRDPFAVAILGQPSTSYHQLTLELSVDDALQALFAVRELGGCRTTAQKHLIGQLDALTYFVIGFQFLKYTHGSCMPPAIAHFLVSFLLHARKFIATGPESGRQIFAEHLNSQEQHFQAAGLTFDRRKIVKFIVGRTHHLILWKSLACVVYHTLLVVFYLQPVANEGKLYLLEYGLWYSISFVGETVSRNYSASDPWWLRLWKLGFCGLLFLDVVILILQLIIYQSIFLQSTISPKGLRLNERERYIMRAQGAGSGTDLDSDNGVPVIIHVKLYESLGEDPMAEISV</sequence>
<gene>
    <name evidence="2" type="ORF">METSCH_B11920</name>
</gene>
<keyword evidence="1" id="KW-1133">Transmembrane helix</keyword>